<dbReference type="EMBL" id="FTOO01000006">
    <property type="protein sequence ID" value="SIS88882.1"/>
    <property type="molecule type" value="Genomic_DNA"/>
</dbReference>
<dbReference type="InterPro" id="IPR034829">
    <property type="entry name" value="DnaD-like_sf"/>
</dbReference>
<dbReference type="RefSeq" id="WP_076346957.1">
    <property type="nucleotide sequence ID" value="NZ_FTOO01000006.1"/>
</dbReference>
<dbReference type="Proteomes" id="UP000186156">
    <property type="component" value="Unassembled WGS sequence"/>
</dbReference>
<dbReference type="Gene3D" id="1.10.10.630">
    <property type="entry name" value="DnaD domain-like"/>
    <property type="match status" value="1"/>
</dbReference>
<reference evidence="4" key="1">
    <citation type="submission" date="2017-01" db="EMBL/GenBank/DDBJ databases">
        <authorList>
            <person name="Varghese N."/>
            <person name="Submissions S."/>
        </authorList>
    </citation>
    <scope>NUCLEOTIDE SEQUENCE [LARGE SCALE GENOMIC DNA]</scope>
    <source>
        <strain evidence="4">DSM 16176</strain>
    </source>
</reference>
<gene>
    <name evidence="3" type="ORF">SAMN05421799_10665</name>
</gene>
<name>A0A1N7MS57_9BACL</name>
<sequence>MNYMRELNAFRDWALLNRPSTGEVALWHSLMSINNATGWVDWFTVPNQTLQLLTGLSRQGLERARNRLIQRGLIEYQKGHSNHAGKYRMVSISECQKVGTQVGTPIGTEIGTLVGTNRAQQWAQTGQNGSTLLDRDLDRDRSGVCVSNARARASEVQEPEPSDLPEDYALENHYMPDDFDEFDDPFADDEPKYKDPALADPVTAEVLKEFYERFRLMPNETQKSLIKRCIDSGMSPELIRYDMDETKLHNGKPGYLMTILRRQLQQGIKTVEQEQEQFRLVVAKETRTKSRDRPVVSLAERQKRVAQALEEFAAEEGPS</sequence>
<proteinExistence type="inferred from homology"/>
<dbReference type="Pfam" id="PF07261">
    <property type="entry name" value="DnaB_2"/>
    <property type="match status" value="1"/>
</dbReference>
<dbReference type="STRING" id="252246.SAMN05421799_10665"/>
<accession>A0A1N7MS57</accession>
<evidence type="ECO:0000256" key="1">
    <source>
        <dbReference type="ARBA" id="ARBA00093462"/>
    </source>
</evidence>
<dbReference type="InterPro" id="IPR006343">
    <property type="entry name" value="DnaB/C_C"/>
</dbReference>
<protein>
    <submittedName>
        <fullName evidence="3">Replication initiation and membrane attachment</fullName>
    </submittedName>
</protein>
<dbReference type="OrthoDB" id="1047417at2"/>
<organism evidence="3 4">
    <name type="scientific">Alicyclobacillus vulcanalis</name>
    <dbReference type="NCBI Taxonomy" id="252246"/>
    <lineage>
        <taxon>Bacteria</taxon>
        <taxon>Bacillati</taxon>
        <taxon>Bacillota</taxon>
        <taxon>Bacilli</taxon>
        <taxon>Bacillales</taxon>
        <taxon>Alicyclobacillaceae</taxon>
        <taxon>Alicyclobacillus</taxon>
    </lineage>
</organism>
<comment type="similarity">
    <text evidence="1">Belongs to the DnaB/DnaD family.</text>
</comment>
<evidence type="ECO:0000313" key="4">
    <source>
        <dbReference type="Proteomes" id="UP000186156"/>
    </source>
</evidence>
<keyword evidence="4" id="KW-1185">Reference proteome</keyword>
<evidence type="ECO:0000259" key="2">
    <source>
        <dbReference type="Pfam" id="PF07261"/>
    </source>
</evidence>
<dbReference type="AlphaFoldDB" id="A0A1N7MS57"/>
<feature type="domain" description="DnaB/C C-terminal" evidence="2">
    <location>
        <begin position="214"/>
        <end position="277"/>
    </location>
</feature>
<evidence type="ECO:0000313" key="3">
    <source>
        <dbReference type="EMBL" id="SIS88882.1"/>
    </source>
</evidence>